<accession>A0A0H2X0P0</accession>
<gene>
    <name evidence="3" type="ordered locus">CTA_0224</name>
</gene>
<dbReference type="Proteomes" id="UP000002532">
    <property type="component" value="Chromosome"/>
</dbReference>
<proteinExistence type="predicted"/>
<dbReference type="InterPro" id="IPR022742">
    <property type="entry name" value="Hydrolase_4"/>
</dbReference>
<dbReference type="Gene3D" id="3.40.50.1820">
    <property type="entry name" value="alpha/beta hydrolase"/>
    <property type="match status" value="1"/>
</dbReference>
<evidence type="ECO:0000259" key="2">
    <source>
        <dbReference type="Pfam" id="PF12146"/>
    </source>
</evidence>
<sequence length="302" mass="33967">MAKTLFYLFRNPRSGLLTISMDITKELPFIMMQQPHYFPHSKKIFEIPLLDNVTSLGVLHIPHSQEKTFPLVIVLHGLASSKIGTKRSYLHLANQLVQEGIGVLRVDLPGHGDSEGFIHEFSLTDYIQASQKIIQFGFSLPQANHSVALFGSSLGGSLSLLNLPYFPEIQHAAIWTPTIQGALWLEDTMQSMSPSLQLPPDNFSYQGIPLGKKFCSQFIELDTVDALSKITQEVSILYLQGEDDAVVSLRHQALFAKTFTGKASYRIYPKMTHQLCIYSEAFQDLVDWLKHQLLGTPWSYSL</sequence>
<keyword evidence="4" id="KW-1185">Reference proteome</keyword>
<dbReference type="KEGG" id="cta:CTA_0224"/>
<dbReference type="Pfam" id="PF12146">
    <property type="entry name" value="Hydrolase_4"/>
    <property type="match status" value="1"/>
</dbReference>
<dbReference type="PANTHER" id="PTHR22946">
    <property type="entry name" value="DIENELACTONE HYDROLASE DOMAIN-CONTAINING PROTEIN-RELATED"/>
    <property type="match status" value="1"/>
</dbReference>
<evidence type="ECO:0000313" key="3">
    <source>
        <dbReference type="EMBL" id="AAX50466.1"/>
    </source>
</evidence>
<dbReference type="GO" id="GO:0052689">
    <property type="term" value="F:carboxylic ester hydrolase activity"/>
    <property type="evidence" value="ECO:0007669"/>
    <property type="project" value="UniProtKB-ARBA"/>
</dbReference>
<dbReference type="PANTHER" id="PTHR22946:SF9">
    <property type="entry name" value="POLYKETIDE TRANSFERASE AF380"/>
    <property type="match status" value="1"/>
</dbReference>
<dbReference type="EMBL" id="CP000051">
    <property type="protein sequence ID" value="AAX50466.1"/>
    <property type="molecule type" value="Genomic_DNA"/>
</dbReference>
<evidence type="ECO:0000313" key="4">
    <source>
        <dbReference type="Proteomes" id="UP000002532"/>
    </source>
</evidence>
<protein>
    <submittedName>
        <fullName evidence="3">Alpha/beta hydrolase</fullName>
    </submittedName>
</protein>
<dbReference type="HOGENOM" id="CLU_048353_3_1_0"/>
<keyword evidence="1 3" id="KW-0378">Hydrolase</keyword>
<evidence type="ECO:0000256" key="1">
    <source>
        <dbReference type="ARBA" id="ARBA00022801"/>
    </source>
</evidence>
<dbReference type="InterPro" id="IPR050261">
    <property type="entry name" value="FrsA_esterase"/>
</dbReference>
<organism evidence="3 4">
    <name type="scientific">Chlamydia trachomatis serovar A (strain ATCC VR-571B / DSM 19440 / HAR-13)</name>
    <dbReference type="NCBI Taxonomy" id="315277"/>
    <lineage>
        <taxon>Bacteria</taxon>
        <taxon>Pseudomonadati</taxon>
        <taxon>Chlamydiota</taxon>
        <taxon>Chlamydiia</taxon>
        <taxon>Chlamydiales</taxon>
        <taxon>Chlamydiaceae</taxon>
        <taxon>Chlamydia/Chlamydophila group</taxon>
        <taxon>Chlamydia</taxon>
    </lineage>
</organism>
<name>A0A0H2X0P0_CHLTA</name>
<dbReference type="InterPro" id="IPR029058">
    <property type="entry name" value="AB_hydrolase_fold"/>
</dbReference>
<feature type="domain" description="Serine aminopeptidase S33" evidence="2">
    <location>
        <begin position="71"/>
        <end position="182"/>
    </location>
</feature>
<dbReference type="AlphaFoldDB" id="A0A0H2X0P0"/>
<dbReference type="SUPFAM" id="SSF53474">
    <property type="entry name" value="alpha/beta-Hydrolases"/>
    <property type="match status" value="1"/>
</dbReference>
<reference evidence="3 4" key="1">
    <citation type="journal article" date="2005" name="Infect. Immun.">
        <title>Comparative genomic analysis of Chlamydia trachomatis oculotropic and genitotropic strains.</title>
        <authorList>
            <person name="Carlson J.H."/>
            <person name="Porcella S.F."/>
            <person name="McClarty G."/>
            <person name="Caldwell H.D."/>
        </authorList>
    </citation>
    <scope>NUCLEOTIDE SEQUENCE [LARGE SCALE GENOMIC DNA]</scope>
    <source>
        <strain evidence="4">ATCC VR-571B / DSM 19440 / HAR-13</strain>
    </source>
</reference>